<dbReference type="PROSITE" id="PS50943">
    <property type="entry name" value="HTH_CROC1"/>
    <property type="match status" value="1"/>
</dbReference>
<accession>A0A918NXQ3</accession>
<keyword evidence="3" id="KW-1185">Reference proteome</keyword>
<protein>
    <recommendedName>
        <fullName evidence="1">HTH cro/C1-type domain-containing protein</fullName>
    </recommendedName>
</protein>
<reference evidence="2" key="2">
    <citation type="submission" date="2020-09" db="EMBL/GenBank/DDBJ databases">
        <authorList>
            <person name="Sun Q."/>
            <person name="Kim S."/>
        </authorList>
    </citation>
    <scope>NUCLEOTIDE SEQUENCE</scope>
    <source>
        <strain evidence="2">KCTC 32182</strain>
    </source>
</reference>
<sequence>MNTRNQEIGLRLLRERTRFGFTQTEMAKRGGVGMSTYCSYEKGESMPKADALQLWAKIGVDVLYVITGQGTDRTLTPDEMMLLGSWRDSPEELRSAWLAFYRAYGKAVRKED</sequence>
<comment type="caution">
    <text evidence="2">The sequence shown here is derived from an EMBL/GenBank/DDBJ whole genome shotgun (WGS) entry which is preliminary data.</text>
</comment>
<evidence type="ECO:0000259" key="1">
    <source>
        <dbReference type="PROSITE" id="PS50943"/>
    </source>
</evidence>
<dbReference type="SUPFAM" id="SSF47413">
    <property type="entry name" value="lambda repressor-like DNA-binding domains"/>
    <property type="match status" value="1"/>
</dbReference>
<organism evidence="2 3">
    <name type="scientific">Paludibacterium paludis</name>
    <dbReference type="NCBI Taxonomy" id="1225769"/>
    <lineage>
        <taxon>Bacteria</taxon>
        <taxon>Pseudomonadati</taxon>
        <taxon>Pseudomonadota</taxon>
        <taxon>Betaproteobacteria</taxon>
        <taxon>Neisseriales</taxon>
        <taxon>Chromobacteriaceae</taxon>
        <taxon>Paludibacterium</taxon>
    </lineage>
</organism>
<dbReference type="Proteomes" id="UP000645257">
    <property type="component" value="Unassembled WGS sequence"/>
</dbReference>
<dbReference type="CDD" id="cd00093">
    <property type="entry name" value="HTH_XRE"/>
    <property type="match status" value="1"/>
</dbReference>
<dbReference type="RefSeq" id="WP_189530312.1">
    <property type="nucleotide sequence ID" value="NZ_BMYX01000001.1"/>
</dbReference>
<dbReference type="Gene3D" id="1.10.260.40">
    <property type="entry name" value="lambda repressor-like DNA-binding domains"/>
    <property type="match status" value="1"/>
</dbReference>
<name>A0A918NXQ3_9NEIS</name>
<dbReference type="GO" id="GO:0003677">
    <property type="term" value="F:DNA binding"/>
    <property type="evidence" value="ECO:0007669"/>
    <property type="project" value="InterPro"/>
</dbReference>
<dbReference type="SMART" id="SM00530">
    <property type="entry name" value="HTH_XRE"/>
    <property type="match status" value="1"/>
</dbReference>
<gene>
    <name evidence="2" type="ORF">GCM10011289_02510</name>
</gene>
<dbReference type="Pfam" id="PF01381">
    <property type="entry name" value="HTH_3"/>
    <property type="match status" value="1"/>
</dbReference>
<dbReference type="AlphaFoldDB" id="A0A918NXQ3"/>
<proteinExistence type="predicted"/>
<dbReference type="InterPro" id="IPR010982">
    <property type="entry name" value="Lambda_DNA-bd_dom_sf"/>
</dbReference>
<dbReference type="EMBL" id="BMYX01000001">
    <property type="protein sequence ID" value="GGY03674.1"/>
    <property type="molecule type" value="Genomic_DNA"/>
</dbReference>
<feature type="domain" description="HTH cro/C1-type" evidence="1">
    <location>
        <begin position="12"/>
        <end position="65"/>
    </location>
</feature>
<dbReference type="InterPro" id="IPR001387">
    <property type="entry name" value="Cro/C1-type_HTH"/>
</dbReference>
<reference evidence="2" key="1">
    <citation type="journal article" date="2014" name="Int. J. Syst. Evol. Microbiol.">
        <title>Complete genome sequence of Corynebacterium casei LMG S-19264T (=DSM 44701T), isolated from a smear-ripened cheese.</title>
        <authorList>
            <consortium name="US DOE Joint Genome Institute (JGI-PGF)"/>
            <person name="Walter F."/>
            <person name="Albersmeier A."/>
            <person name="Kalinowski J."/>
            <person name="Ruckert C."/>
        </authorList>
    </citation>
    <scope>NUCLEOTIDE SEQUENCE</scope>
    <source>
        <strain evidence="2">KCTC 32182</strain>
    </source>
</reference>
<evidence type="ECO:0000313" key="3">
    <source>
        <dbReference type="Proteomes" id="UP000645257"/>
    </source>
</evidence>
<evidence type="ECO:0000313" key="2">
    <source>
        <dbReference type="EMBL" id="GGY03674.1"/>
    </source>
</evidence>